<dbReference type="GO" id="GO:0005975">
    <property type="term" value="P:carbohydrate metabolic process"/>
    <property type="evidence" value="ECO:0007669"/>
    <property type="project" value="InterPro"/>
</dbReference>
<feature type="binding site" evidence="9">
    <location>
        <begin position="112"/>
        <end position="113"/>
    </location>
    <ligand>
        <name>substrate</name>
    </ligand>
</feature>
<keyword evidence="2 7" id="KW-0963">Cytoplasm</keyword>
<evidence type="ECO:0000256" key="11">
    <source>
        <dbReference type="PIRSR" id="PIRSR004682-4"/>
    </source>
</evidence>
<evidence type="ECO:0000256" key="2">
    <source>
        <dbReference type="ARBA" id="ARBA00022490"/>
    </source>
</evidence>
<evidence type="ECO:0000256" key="9">
    <source>
        <dbReference type="PIRSR" id="PIRSR004682-2"/>
    </source>
</evidence>
<feature type="binding site" evidence="11">
    <location>
        <position position="139"/>
    </location>
    <ligand>
        <name>Mg(2+)</name>
        <dbReference type="ChEBI" id="CHEBI:18420"/>
    </ligand>
</feature>
<evidence type="ECO:0000256" key="10">
    <source>
        <dbReference type="PIRSR" id="PIRSR004682-3"/>
    </source>
</evidence>
<dbReference type="PANTHER" id="PTHR42891:SF1">
    <property type="entry name" value="D-GLYCERO-BETA-D-MANNO-HEPTOSE-1,7-BISPHOSPHATE 7-PHOSPHATASE"/>
    <property type="match status" value="1"/>
</dbReference>
<dbReference type="CDD" id="cd07503">
    <property type="entry name" value="HAD_HisB-N"/>
    <property type="match status" value="1"/>
</dbReference>
<feature type="binding site" evidence="11">
    <location>
        <position position="14"/>
    </location>
    <ligand>
        <name>Mg(2+)</name>
        <dbReference type="ChEBI" id="CHEBI:18420"/>
    </ligand>
</feature>
<evidence type="ECO:0000256" key="6">
    <source>
        <dbReference type="ARBA" id="ARBA00031828"/>
    </source>
</evidence>
<dbReference type="Pfam" id="PF13242">
    <property type="entry name" value="Hydrolase_like"/>
    <property type="match status" value="1"/>
</dbReference>
<evidence type="ECO:0000256" key="5">
    <source>
        <dbReference type="ARBA" id="ARBA00023277"/>
    </source>
</evidence>
<dbReference type="Gene3D" id="3.40.50.1000">
    <property type="entry name" value="HAD superfamily/HAD-like"/>
    <property type="match status" value="1"/>
</dbReference>
<dbReference type="EC" id="3.1.3.-" evidence="7"/>
<feature type="site" description="Stabilizes the phosphoryl group" evidence="10">
    <location>
        <position position="113"/>
    </location>
</feature>
<gene>
    <name evidence="12" type="ORF">TS85_08245</name>
</gene>
<reference evidence="12 13" key="2">
    <citation type="submission" date="2015-02" db="EMBL/GenBank/DDBJ databases">
        <title>The complete genome of Sphingomonas hengshuiensis sp. WHSC-8 isolated from soil of Hengshui Lake.</title>
        <authorList>
            <person name="Wei S."/>
            <person name="Guo J."/>
            <person name="Su C."/>
            <person name="Wu R."/>
            <person name="Zhang Z."/>
            <person name="Liang K."/>
            <person name="Li H."/>
            <person name="Wang T."/>
            <person name="Liu H."/>
            <person name="Zhang C."/>
            <person name="Li Z."/>
            <person name="Wang Q."/>
            <person name="Meng J."/>
        </authorList>
    </citation>
    <scope>NUCLEOTIDE SEQUENCE [LARGE SCALE GENOMIC DNA]</scope>
    <source>
        <strain evidence="12 13">WHSC-8</strain>
    </source>
</reference>
<keyword evidence="11" id="KW-0862">Zinc</keyword>
<sequence length="172" mass="18423">MDPTSRAAPAAFFDRDGVLIVDTGYLSDPGAIRWIEGAREALARLAALGYRLFVVTNQSGVARGYFDEAAIDRVHAAMQAALPEAARIDAFAYCPHHPEGSVLAYARACDCRKPAPGMINGLIETHRIDRARSFLVGDKATDVEAAARAGIAGFLFPGGDLDRFVCDLLARS</sequence>
<dbReference type="InterPro" id="IPR023214">
    <property type="entry name" value="HAD_sf"/>
</dbReference>
<dbReference type="PIRSF" id="PIRSF004682">
    <property type="entry name" value="GmhB"/>
    <property type="match status" value="1"/>
</dbReference>
<keyword evidence="5 7" id="KW-0119">Carbohydrate metabolism</keyword>
<keyword evidence="4 7" id="KW-0378">Hydrolase</keyword>
<feature type="binding site" evidence="11">
    <location>
        <position position="138"/>
    </location>
    <ligand>
        <name>Mg(2+)</name>
        <dbReference type="ChEBI" id="CHEBI:18420"/>
    </ligand>
</feature>
<dbReference type="GO" id="GO:0005737">
    <property type="term" value="C:cytoplasm"/>
    <property type="evidence" value="ECO:0007669"/>
    <property type="project" value="UniProtKB-SubCell"/>
</dbReference>
<feature type="active site" description="Nucleophile" evidence="8">
    <location>
        <position position="14"/>
    </location>
</feature>
<comment type="cofactor">
    <cofactor evidence="11">
        <name>Zn(2+)</name>
        <dbReference type="ChEBI" id="CHEBI:29105"/>
    </cofactor>
</comment>
<dbReference type="GO" id="GO:0046872">
    <property type="term" value="F:metal ion binding"/>
    <property type="evidence" value="ECO:0007669"/>
    <property type="project" value="UniProtKB-KW"/>
</dbReference>
<feature type="site" description="Contributes to substrate recognition" evidence="10">
    <location>
        <position position="112"/>
    </location>
</feature>
<proteinExistence type="inferred from homology"/>
<dbReference type="GO" id="GO:0016791">
    <property type="term" value="F:phosphatase activity"/>
    <property type="evidence" value="ECO:0007669"/>
    <property type="project" value="InterPro"/>
</dbReference>
<dbReference type="InterPro" id="IPR036412">
    <property type="entry name" value="HAD-like_sf"/>
</dbReference>
<dbReference type="PANTHER" id="PTHR42891">
    <property type="entry name" value="D-GLYCERO-BETA-D-MANNO-HEPTOSE-1,7-BISPHOSPHATE 7-PHOSPHATASE"/>
    <property type="match status" value="1"/>
</dbReference>
<keyword evidence="3 11" id="KW-0479">Metal-binding</keyword>
<dbReference type="EMBL" id="CP010836">
    <property type="protein sequence ID" value="AJP74367.1"/>
    <property type="molecule type" value="Genomic_DNA"/>
</dbReference>
<feature type="binding site" evidence="9">
    <location>
        <begin position="22"/>
        <end position="25"/>
    </location>
    <ligand>
        <name>substrate</name>
    </ligand>
</feature>
<feature type="active site" description="Proton donor" evidence="8">
    <location>
        <position position="16"/>
    </location>
</feature>
<evidence type="ECO:0000256" key="3">
    <source>
        <dbReference type="ARBA" id="ARBA00022723"/>
    </source>
</evidence>
<dbReference type="KEGG" id="sphi:TS85_08245"/>
<evidence type="ECO:0000256" key="8">
    <source>
        <dbReference type="PIRSR" id="PIRSR004682-1"/>
    </source>
</evidence>
<accession>A0A7U5BFL0</accession>
<feature type="binding site" evidence="11">
    <location>
        <position position="111"/>
    </location>
    <ligand>
        <name>Zn(2+)</name>
        <dbReference type="ChEBI" id="CHEBI:29105"/>
    </ligand>
</feature>
<evidence type="ECO:0000256" key="7">
    <source>
        <dbReference type="PIRNR" id="PIRNR004682"/>
    </source>
</evidence>
<feature type="binding site" evidence="11">
    <location>
        <position position="96"/>
    </location>
    <ligand>
        <name>Zn(2+)</name>
        <dbReference type="ChEBI" id="CHEBI:29105"/>
    </ligand>
</feature>
<dbReference type="InterPro" id="IPR004446">
    <property type="entry name" value="Heptose_bisP_phosphatase"/>
</dbReference>
<comment type="subcellular location">
    <subcellularLocation>
        <location evidence="1 7">Cytoplasm</location>
    </subcellularLocation>
</comment>
<protein>
    <recommendedName>
        <fullName evidence="6 7">D,D-heptose 1,7-bisphosphate phosphatase</fullName>
        <ecNumber evidence="7">3.1.3.-</ecNumber>
    </recommendedName>
</protein>
<dbReference type="NCBIfam" id="TIGR01662">
    <property type="entry name" value="HAD-SF-IIIA"/>
    <property type="match status" value="1"/>
</dbReference>
<feature type="binding site" evidence="11">
    <location>
        <position position="16"/>
    </location>
    <ligand>
        <name>Mg(2+)</name>
        <dbReference type="ChEBI" id="CHEBI:18420"/>
    </ligand>
</feature>
<feature type="binding site" evidence="11">
    <location>
        <position position="109"/>
    </location>
    <ligand>
        <name>Zn(2+)</name>
        <dbReference type="ChEBI" id="CHEBI:29105"/>
    </ligand>
</feature>
<feature type="binding site" evidence="9">
    <location>
        <begin position="14"/>
        <end position="16"/>
    </location>
    <ligand>
        <name>substrate</name>
    </ligand>
</feature>
<name>A0A7U5BFL0_9SPHN</name>
<reference evidence="12 13" key="1">
    <citation type="journal article" date="2015" name="Int. J. Syst. Evol. Microbiol.">
        <title>Sphingomonas hengshuiensis sp. nov., isolated from lake wetland.</title>
        <authorList>
            <person name="Wei S."/>
            <person name="Wang T."/>
            <person name="Liu H."/>
            <person name="Zhang C."/>
            <person name="Guo J."/>
            <person name="Wang Q."/>
            <person name="Liang K."/>
            <person name="Zhang Z."/>
        </authorList>
    </citation>
    <scope>NUCLEOTIDE SEQUENCE [LARGE SCALE GENOMIC DNA]</scope>
    <source>
        <strain evidence="12 13">WHSC-8</strain>
    </source>
</reference>
<feature type="binding site" evidence="9">
    <location>
        <position position="139"/>
    </location>
    <ligand>
        <name>substrate</name>
    </ligand>
</feature>
<comment type="similarity">
    <text evidence="7">Belongs to the gmhB family.</text>
</comment>
<evidence type="ECO:0000313" key="12">
    <source>
        <dbReference type="EMBL" id="AJP74367.1"/>
    </source>
</evidence>
<keyword evidence="11" id="KW-0460">Magnesium</keyword>
<dbReference type="NCBIfam" id="TIGR01656">
    <property type="entry name" value="Histidinol-ppas"/>
    <property type="match status" value="1"/>
</dbReference>
<dbReference type="AlphaFoldDB" id="A0A7U5BFL0"/>
<evidence type="ECO:0000313" key="13">
    <source>
        <dbReference type="Proteomes" id="UP000032300"/>
    </source>
</evidence>
<evidence type="ECO:0000256" key="1">
    <source>
        <dbReference type="ARBA" id="ARBA00004496"/>
    </source>
</evidence>
<dbReference type="InterPro" id="IPR006543">
    <property type="entry name" value="Histidinol-phos"/>
</dbReference>
<feature type="binding site" evidence="11">
    <location>
        <position position="94"/>
    </location>
    <ligand>
        <name>Zn(2+)</name>
        <dbReference type="ChEBI" id="CHEBI:29105"/>
    </ligand>
</feature>
<dbReference type="Proteomes" id="UP000032300">
    <property type="component" value="Chromosome"/>
</dbReference>
<dbReference type="InterPro" id="IPR006549">
    <property type="entry name" value="HAD-SF_hydro_IIIA"/>
</dbReference>
<comment type="cofactor">
    <cofactor evidence="11">
        <name>Mg(2+)</name>
        <dbReference type="ChEBI" id="CHEBI:18420"/>
    </cofactor>
</comment>
<dbReference type="SUPFAM" id="SSF56784">
    <property type="entry name" value="HAD-like"/>
    <property type="match status" value="1"/>
</dbReference>
<evidence type="ECO:0000256" key="4">
    <source>
        <dbReference type="ARBA" id="ARBA00022801"/>
    </source>
</evidence>
<organism evidence="12 13">
    <name type="scientific">Sphingomonas hengshuiensis</name>
    <dbReference type="NCBI Taxonomy" id="1609977"/>
    <lineage>
        <taxon>Bacteria</taxon>
        <taxon>Pseudomonadati</taxon>
        <taxon>Pseudomonadota</taxon>
        <taxon>Alphaproteobacteria</taxon>
        <taxon>Sphingomonadales</taxon>
        <taxon>Sphingomonadaceae</taxon>
        <taxon>Sphingomonas</taxon>
    </lineage>
</organism>
<feature type="binding site" evidence="9">
    <location>
        <begin position="56"/>
        <end position="59"/>
    </location>
    <ligand>
        <name>substrate</name>
    </ligand>
</feature>
<keyword evidence="13" id="KW-1185">Reference proteome</keyword>
<feature type="site" description="Stabilizes the phosphoryl group" evidence="10">
    <location>
        <position position="56"/>
    </location>
</feature>